<name>A0A2U3JZ28_9BACT</name>
<dbReference type="EMBL" id="OMOD01000011">
    <property type="protein sequence ID" value="SPF32665.1"/>
    <property type="molecule type" value="Genomic_DNA"/>
</dbReference>
<protein>
    <recommendedName>
        <fullName evidence="3">DUF1800 domain-containing protein</fullName>
    </recommendedName>
</protein>
<sequence length="63" mass="6925">MATLAYLENDLLHGDVSKQTHDTIAARLQDPQISQRRLDDPARAPNVSAIAGLLLGSPEFQRK</sequence>
<evidence type="ECO:0000313" key="1">
    <source>
        <dbReference type="EMBL" id="SPF32665.1"/>
    </source>
</evidence>
<organism evidence="1 2">
    <name type="scientific">Candidatus Sulfotelmatobacter kueseliae</name>
    <dbReference type="NCBI Taxonomy" id="2042962"/>
    <lineage>
        <taxon>Bacteria</taxon>
        <taxon>Pseudomonadati</taxon>
        <taxon>Acidobacteriota</taxon>
        <taxon>Terriglobia</taxon>
        <taxon>Terriglobales</taxon>
        <taxon>Candidatus Korobacteraceae</taxon>
        <taxon>Candidatus Sulfotelmatobacter</taxon>
    </lineage>
</organism>
<reference evidence="2" key="1">
    <citation type="submission" date="2018-02" db="EMBL/GenBank/DDBJ databases">
        <authorList>
            <person name="Hausmann B."/>
        </authorList>
    </citation>
    <scope>NUCLEOTIDE SEQUENCE [LARGE SCALE GENOMIC DNA]</scope>
    <source>
        <strain evidence="2">Peat soil MAG SbA1</strain>
    </source>
</reference>
<proteinExistence type="predicted"/>
<gene>
    <name evidence="1" type="ORF">SBA1_1080012</name>
</gene>
<accession>A0A2U3JZ28</accession>
<evidence type="ECO:0008006" key="3">
    <source>
        <dbReference type="Google" id="ProtNLM"/>
    </source>
</evidence>
<evidence type="ECO:0000313" key="2">
    <source>
        <dbReference type="Proteomes" id="UP000238701"/>
    </source>
</evidence>
<dbReference type="Proteomes" id="UP000238701">
    <property type="component" value="Unassembled WGS sequence"/>
</dbReference>
<dbReference type="AlphaFoldDB" id="A0A2U3JZ28"/>